<feature type="transmembrane region" description="Helical" evidence="7">
    <location>
        <begin position="268"/>
        <end position="292"/>
    </location>
</feature>
<evidence type="ECO:0000259" key="8">
    <source>
        <dbReference type="PROSITE" id="PS50104"/>
    </source>
</evidence>
<dbReference type="SUPFAM" id="SSF52200">
    <property type="entry name" value="Toll/Interleukin receptor TIR domain"/>
    <property type="match status" value="1"/>
</dbReference>
<dbReference type="AlphaFoldDB" id="A0A8W8NUR5"/>
<reference evidence="9" key="1">
    <citation type="submission" date="2022-08" db="UniProtKB">
        <authorList>
            <consortium name="EnsemblMetazoa"/>
        </authorList>
    </citation>
    <scope>IDENTIFICATION</scope>
    <source>
        <strain evidence="9">05x7-T-G4-1.051#20</strain>
    </source>
</reference>
<comment type="similarity">
    <text evidence="2">Belongs to the Toll-like receptor family.</text>
</comment>
<dbReference type="GO" id="GO:0007165">
    <property type="term" value="P:signal transduction"/>
    <property type="evidence" value="ECO:0007669"/>
    <property type="project" value="InterPro"/>
</dbReference>
<accession>A0A8W8NUR5</accession>
<keyword evidence="10" id="KW-1185">Reference proteome</keyword>
<dbReference type="PRINTS" id="PR01537">
    <property type="entry name" value="INTRLKN1R1F"/>
</dbReference>
<dbReference type="EnsemblMetazoa" id="G9703.1">
    <property type="protein sequence ID" value="G9703.1:cds"/>
    <property type="gene ID" value="G9703"/>
</dbReference>
<dbReference type="SMART" id="SM00255">
    <property type="entry name" value="TIR"/>
    <property type="match status" value="1"/>
</dbReference>
<dbReference type="Gene3D" id="3.80.10.10">
    <property type="entry name" value="Ribonuclease Inhibitor"/>
    <property type="match status" value="1"/>
</dbReference>
<keyword evidence="5 7" id="KW-1133">Transmembrane helix</keyword>
<evidence type="ECO:0000256" key="7">
    <source>
        <dbReference type="SAM" id="Phobius"/>
    </source>
</evidence>
<dbReference type="Pfam" id="PF01582">
    <property type="entry name" value="TIR"/>
    <property type="match status" value="1"/>
</dbReference>
<keyword evidence="3 7" id="KW-0812">Transmembrane</keyword>
<dbReference type="InterPro" id="IPR035897">
    <property type="entry name" value="Toll_tir_struct_dom_sf"/>
</dbReference>
<evidence type="ECO:0000256" key="6">
    <source>
        <dbReference type="ARBA" id="ARBA00023136"/>
    </source>
</evidence>
<evidence type="ECO:0000313" key="10">
    <source>
        <dbReference type="Proteomes" id="UP000005408"/>
    </source>
</evidence>
<dbReference type="Proteomes" id="UP000005408">
    <property type="component" value="Unassembled WGS sequence"/>
</dbReference>
<evidence type="ECO:0000256" key="2">
    <source>
        <dbReference type="ARBA" id="ARBA00009634"/>
    </source>
</evidence>
<feature type="domain" description="TIR" evidence="8">
    <location>
        <begin position="324"/>
        <end position="467"/>
    </location>
</feature>
<evidence type="ECO:0000256" key="5">
    <source>
        <dbReference type="ARBA" id="ARBA00022989"/>
    </source>
</evidence>
<proteinExistence type="inferred from homology"/>
<protein>
    <recommendedName>
        <fullName evidence="8">TIR domain-containing protein</fullName>
    </recommendedName>
</protein>
<dbReference type="Pfam" id="PF13855">
    <property type="entry name" value="LRR_8"/>
    <property type="match status" value="1"/>
</dbReference>
<comment type="subcellular location">
    <subcellularLocation>
        <location evidence="1">Membrane</location>
        <topology evidence="1">Single-pass membrane protein</topology>
    </subcellularLocation>
</comment>
<evidence type="ECO:0000313" key="9">
    <source>
        <dbReference type="EnsemblMetazoa" id="G9703.1:cds"/>
    </source>
</evidence>
<dbReference type="GO" id="GO:0005886">
    <property type="term" value="C:plasma membrane"/>
    <property type="evidence" value="ECO:0007669"/>
    <property type="project" value="TreeGrafter"/>
</dbReference>
<evidence type="ECO:0000256" key="4">
    <source>
        <dbReference type="ARBA" id="ARBA00022729"/>
    </source>
</evidence>
<evidence type="ECO:0000256" key="1">
    <source>
        <dbReference type="ARBA" id="ARBA00004167"/>
    </source>
</evidence>
<dbReference type="InterPro" id="IPR001611">
    <property type="entry name" value="Leu-rich_rpt"/>
</dbReference>
<dbReference type="GO" id="GO:0038023">
    <property type="term" value="F:signaling receptor activity"/>
    <property type="evidence" value="ECO:0007669"/>
    <property type="project" value="TreeGrafter"/>
</dbReference>
<dbReference type="PANTHER" id="PTHR24365">
    <property type="entry name" value="TOLL-LIKE RECEPTOR"/>
    <property type="match status" value="1"/>
</dbReference>
<dbReference type="InterPro" id="IPR000157">
    <property type="entry name" value="TIR_dom"/>
</dbReference>
<dbReference type="PROSITE" id="PS50104">
    <property type="entry name" value="TIR"/>
    <property type="match status" value="1"/>
</dbReference>
<dbReference type="SUPFAM" id="SSF52058">
    <property type="entry name" value="L domain-like"/>
    <property type="match status" value="1"/>
</dbReference>
<name>A0A8W8NUR5_MAGGI</name>
<keyword evidence="4" id="KW-0732">Signal</keyword>
<dbReference type="InterPro" id="IPR032675">
    <property type="entry name" value="LRR_dom_sf"/>
</dbReference>
<sequence length="483" mass="55153">MERGKHNKRADISLCAVYRSKEPTASVELEGGVTGVDADRDWTNGNGRLLQVRLTALLDILVRRLSGAHVRGLEVAPTILKSNQKMLFFLHLVLWTLQMVFQMLTEKETFKCSSNHNCTCYKHEDSGILFADCSNLNLQSAPLFNDEVTGIILKHNNISEFPPYLPRDIRYLDISKNAIGTLKETPLSNYKALQNLSIAANALHSIEKGSFLNSRCLTHLDASNNQELTLEVLVNISHDLSYSTSIRVLNLEDIDNLVQVMEKHCASYMVTIVIMTSLIFITLTTTFGRILYRYRWKLRYMYYVAREKYRDNVQRPDNTGNSSYYFDAFVSYADDDRRFVIELVKRLEGNHNLNLCIHHRDFIPGTGIADNITNAIHNSRRTVAIMTSHFLDSYWCMFELNMGRMEAIYSRNGENVLILVVLEKLAIAKLPFSFMDLTESRSYLEFPENGDDDDEVSAFHSKLVATLKCRECDFITLSSNTSA</sequence>
<dbReference type="PANTHER" id="PTHR24365:SF541">
    <property type="entry name" value="PROTEIN TOLL-RELATED"/>
    <property type="match status" value="1"/>
</dbReference>
<dbReference type="Gene3D" id="3.40.50.10140">
    <property type="entry name" value="Toll/interleukin-1 receptor homology (TIR) domain"/>
    <property type="match status" value="1"/>
</dbReference>
<organism evidence="9 10">
    <name type="scientific">Magallana gigas</name>
    <name type="common">Pacific oyster</name>
    <name type="synonym">Crassostrea gigas</name>
    <dbReference type="NCBI Taxonomy" id="29159"/>
    <lineage>
        <taxon>Eukaryota</taxon>
        <taxon>Metazoa</taxon>
        <taxon>Spiralia</taxon>
        <taxon>Lophotrochozoa</taxon>
        <taxon>Mollusca</taxon>
        <taxon>Bivalvia</taxon>
        <taxon>Autobranchia</taxon>
        <taxon>Pteriomorphia</taxon>
        <taxon>Ostreida</taxon>
        <taxon>Ostreoidea</taxon>
        <taxon>Ostreidae</taxon>
        <taxon>Magallana</taxon>
    </lineage>
</organism>
<evidence type="ECO:0000256" key="3">
    <source>
        <dbReference type="ARBA" id="ARBA00022692"/>
    </source>
</evidence>
<keyword evidence="6 7" id="KW-0472">Membrane</keyword>